<dbReference type="CDD" id="cd00438">
    <property type="entry name" value="cupin_RmlC"/>
    <property type="match status" value="1"/>
</dbReference>
<dbReference type="InterPro" id="IPR014710">
    <property type="entry name" value="RmlC-like_jellyroll"/>
</dbReference>
<dbReference type="Gene3D" id="2.60.120.10">
    <property type="entry name" value="Jelly Rolls"/>
    <property type="match status" value="1"/>
</dbReference>
<dbReference type="SUPFAM" id="SSF51182">
    <property type="entry name" value="RmlC-like cupins"/>
    <property type="match status" value="1"/>
</dbReference>
<accession>A0ABT6L4D2</accession>
<dbReference type="RefSeq" id="WP_280834385.1">
    <property type="nucleotide sequence ID" value="NZ_JARXVE010000008.1"/>
</dbReference>
<name>A0ABT6L4D2_9MYCO</name>
<keyword evidence="2" id="KW-0413">Isomerase</keyword>
<dbReference type="EMBL" id="JARXVE010000008">
    <property type="protein sequence ID" value="MDH6197790.1"/>
    <property type="molecule type" value="Genomic_DNA"/>
</dbReference>
<reference evidence="2 3" key="1">
    <citation type="submission" date="2023-04" db="EMBL/GenBank/DDBJ databases">
        <title>Forest soil microbial communities from Buena Vista Peninsula, Colon Province, Panama.</title>
        <authorList>
            <person name="Bouskill N."/>
        </authorList>
    </citation>
    <scope>NUCLEOTIDE SEQUENCE [LARGE SCALE GENOMIC DNA]</scope>
    <source>
        <strain evidence="2 3">AC80</strain>
    </source>
</reference>
<comment type="caution">
    <text evidence="2">The sequence shown here is derived from an EMBL/GenBank/DDBJ whole genome shotgun (WGS) entry which is preliminary data.</text>
</comment>
<evidence type="ECO:0000313" key="2">
    <source>
        <dbReference type="EMBL" id="MDH6197790.1"/>
    </source>
</evidence>
<dbReference type="Pfam" id="PF00908">
    <property type="entry name" value="dTDP_sugar_isom"/>
    <property type="match status" value="1"/>
</dbReference>
<gene>
    <name evidence="2" type="ORF">M2272_004446</name>
</gene>
<comment type="similarity">
    <text evidence="1">Belongs to the dTDP-4-dehydrorhamnose 3,5-epimerase family.</text>
</comment>
<keyword evidence="3" id="KW-1185">Reference proteome</keyword>
<protein>
    <submittedName>
        <fullName evidence="2">dTDP-4-dehydrorhamnose 3,5-epimerase</fullName>
        <ecNumber evidence="2">5.1.3.13</ecNumber>
    </submittedName>
</protein>
<dbReference type="PANTHER" id="PTHR21047:SF2">
    <property type="entry name" value="THYMIDINE DIPHOSPHO-4-KETO-RHAMNOSE 3,5-EPIMERASE"/>
    <property type="match status" value="1"/>
</dbReference>
<dbReference type="Proteomes" id="UP001160130">
    <property type="component" value="Unassembled WGS sequence"/>
</dbReference>
<dbReference type="PANTHER" id="PTHR21047">
    <property type="entry name" value="DTDP-6-DEOXY-D-GLUCOSE-3,5 EPIMERASE"/>
    <property type="match status" value="1"/>
</dbReference>
<sequence>MTARELTVPGAWEITPTLHGDARGLFFEWFTDAGFAEMTGHRFDLSQANCSVSAAGVLRGVHFAQLPPSQAKYVTCVRGAVLDVVVDIRVGSPTFGQWDSVLLDDRQRRSIYLSEGLGHAFLSLEDNSTVMYLCSAPYSPGREHTVLATDLGIDWPIEGEPVLSDRDAAAPTLEQVRAAGLLPTWDETRAFVDELRARVQG</sequence>
<proteinExistence type="inferred from homology"/>
<organism evidence="2 3">
    <name type="scientific">Mycolicibacterium frederiksbergense</name>
    <dbReference type="NCBI Taxonomy" id="117567"/>
    <lineage>
        <taxon>Bacteria</taxon>
        <taxon>Bacillati</taxon>
        <taxon>Actinomycetota</taxon>
        <taxon>Actinomycetes</taxon>
        <taxon>Mycobacteriales</taxon>
        <taxon>Mycobacteriaceae</taxon>
        <taxon>Mycolicibacterium</taxon>
    </lineage>
</organism>
<dbReference type="InterPro" id="IPR011051">
    <property type="entry name" value="RmlC_Cupin_sf"/>
</dbReference>
<evidence type="ECO:0000313" key="3">
    <source>
        <dbReference type="Proteomes" id="UP001160130"/>
    </source>
</evidence>
<dbReference type="GO" id="GO:0008830">
    <property type="term" value="F:dTDP-4-dehydrorhamnose 3,5-epimerase activity"/>
    <property type="evidence" value="ECO:0007669"/>
    <property type="project" value="UniProtKB-EC"/>
</dbReference>
<dbReference type="InterPro" id="IPR000888">
    <property type="entry name" value="RmlC-like"/>
</dbReference>
<dbReference type="EC" id="5.1.3.13" evidence="2"/>
<evidence type="ECO:0000256" key="1">
    <source>
        <dbReference type="ARBA" id="ARBA00010154"/>
    </source>
</evidence>